<feature type="transmembrane region" description="Helical" evidence="10">
    <location>
        <begin position="131"/>
        <end position="154"/>
    </location>
</feature>
<feature type="transmembrane region" description="Helical" evidence="10">
    <location>
        <begin position="411"/>
        <end position="434"/>
    </location>
</feature>
<comment type="subcellular location">
    <subcellularLocation>
        <location evidence="1">Membrane</location>
        <topology evidence="1">Multi-pass membrane protein</topology>
    </subcellularLocation>
</comment>
<keyword evidence="15" id="KW-1185">Reference proteome</keyword>
<evidence type="ECO:0000259" key="11">
    <source>
        <dbReference type="Pfam" id="PF00999"/>
    </source>
</evidence>
<feature type="domain" description="Cation/H(+) antiporter central" evidence="12">
    <location>
        <begin position="488"/>
        <end position="613"/>
    </location>
</feature>
<feature type="transmembrane region" description="Helical" evidence="10">
    <location>
        <begin position="314"/>
        <end position="336"/>
    </location>
</feature>
<dbReference type="InterPro" id="IPR006153">
    <property type="entry name" value="Cation/H_exchanger_TM"/>
</dbReference>
<dbReference type="GO" id="GO:0006885">
    <property type="term" value="P:regulation of pH"/>
    <property type="evidence" value="ECO:0007669"/>
    <property type="project" value="TreeGrafter"/>
</dbReference>
<dbReference type="PANTHER" id="PTHR32468:SF66">
    <property type="entry name" value="CATION_H+ EXCHANGER DOMAIN-CONTAINING PROTEIN"/>
    <property type="match status" value="1"/>
</dbReference>
<dbReference type="InterPro" id="IPR057290">
    <property type="entry name" value="CHX17_C"/>
</dbReference>
<comment type="caution">
    <text evidence="14">The sequence shown here is derived from an EMBL/GenBank/DDBJ whole genome shotgun (WGS) entry which is preliminary data.</text>
</comment>
<dbReference type="GO" id="GO:0016020">
    <property type="term" value="C:membrane"/>
    <property type="evidence" value="ECO:0007669"/>
    <property type="project" value="UniProtKB-SubCell"/>
</dbReference>
<name>A0AAV8SH36_9ROSI</name>
<feature type="domain" description="Cation/H+ exchanger transmembrane" evidence="11">
    <location>
        <begin position="48"/>
        <end position="432"/>
    </location>
</feature>
<feature type="transmembrane region" description="Helical" evidence="10">
    <location>
        <begin position="348"/>
        <end position="368"/>
    </location>
</feature>
<evidence type="ECO:0000256" key="9">
    <source>
        <dbReference type="ARBA" id="ARBA00038341"/>
    </source>
</evidence>
<sequence length="805" mass="88894">MNNTATTQFRIWWVCQSPKHARSRGYFYGHAPLTYPTSTLLAQLIVAALLSLLVQFILTPLGQSAFTSMMLVGFALGPSVWGKNNEIMAKLYPQKSYYVNQTVSLFGCALFMFVVGSKMDMGMIKRSGRKAVVIGILSFTVPLTLNLLVARFLSATVEMETTFRNSLYYIAVCQSVSSFHVIACLLADLKLLNSELGRLALSSSMISGTSSWALTVVVLTIRQGSLGPKTTIIWELGSALFLVMFIVFALRPAMIWMVRTTTEGKSVRENYIFFVFVMVLCCSLGSEFIGQHFIFGPMALGMAVPEGPPLGSALVNRLESVVVSVLLPSYFVFSVIRVDVFSIRSETVAVLSVMCMTSFLGKLFAAMLPALLCKMPPIDALSFGLIMSSQGITDVMILQHIRILFIIDEQIYSVLVVAIMLLSGIFTPIIKMLYQPSKQFLLYKKMTIEQASANMELRVLACIYHRDGTPSIVSLLEISNPTAKNPICCYVFHLIELAGRLSPLLMSHRPGKVDNTHGNHSTHILKAFRSFERENIGSVVANVFTAISPFATAYEEVCRLALDNRTSLIIAPFHRQWTLNGIEDFPKLRGVNRQILLRAPCSVGIFIDRGTLCGATLRSSSMYNIGIIFVHGKDDREALAYGMRMAEHPSVSVSLIRINDRGQTALGSKASIDLDLDKEIISEFKIAAVGKKHHVYKEQTAKDSVELVNLVRSLENSYDLILVGRQHSATSPMFAGLDEWNEFPELGVLGDMLASSDSGCEVSVLVMQQQGFGVEDDTRSLMPLKEDLTAIAVDIPRKSSKVFPI</sequence>
<dbReference type="GO" id="GO:0012505">
    <property type="term" value="C:endomembrane system"/>
    <property type="evidence" value="ECO:0007669"/>
    <property type="project" value="TreeGrafter"/>
</dbReference>
<keyword evidence="8 10" id="KW-0472">Membrane</keyword>
<dbReference type="Pfam" id="PF23256">
    <property type="entry name" value="CHX17_2nd"/>
    <property type="match status" value="1"/>
</dbReference>
<evidence type="ECO:0000256" key="10">
    <source>
        <dbReference type="SAM" id="Phobius"/>
    </source>
</evidence>
<feature type="transmembrane region" description="Helical" evidence="10">
    <location>
        <begin position="271"/>
        <end position="294"/>
    </location>
</feature>
<dbReference type="Pfam" id="PF00999">
    <property type="entry name" value="Na_H_Exchanger"/>
    <property type="match status" value="1"/>
</dbReference>
<dbReference type="Proteomes" id="UP001159364">
    <property type="component" value="Linkage Group LG11"/>
</dbReference>
<keyword evidence="2" id="KW-0813">Transport</keyword>
<dbReference type="Pfam" id="PF23259">
    <property type="entry name" value="CHX17_C"/>
    <property type="match status" value="1"/>
</dbReference>
<feature type="domain" description="Cation/H(+) antiporter C-terminal" evidence="13">
    <location>
        <begin position="625"/>
        <end position="770"/>
    </location>
</feature>
<feature type="transmembrane region" description="Helical" evidence="10">
    <location>
        <begin position="380"/>
        <end position="399"/>
    </location>
</feature>
<evidence type="ECO:0000259" key="12">
    <source>
        <dbReference type="Pfam" id="PF23256"/>
    </source>
</evidence>
<evidence type="ECO:0000256" key="2">
    <source>
        <dbReference type="ARBA" id="ARBA00022448"/>
    </source>
</evidence>
<evidence type="ECO:0000256" key="1">
    <source>
        <dbReference type="ARBA" id="ARBA00004141"/>
    </source>
</evidence>
<feature type="transmembrane region" description="Helical" evidence="10">
    <location>
        <begin position="40"/>
        <end position="58"/>
    </location>
</feature>
<dbReference type="EMBL" id="JAIWQS010000011">
    <property type="protein sequence ID" value="KAJ8751434.1"/>
    <property type="molecule type" value="Genomic_DNA"/>
</dbReference>
<keyword evidence="7" id="KW-0406">Ion transport</keyword>
<evidence type="ECO:0008006" key="16">
    <source>
        <dbReference type="Google" id="ProtNLM"/>
    </source>
</evidence>
<evidence type="ECO:0000256" key="7">
    <source>
        <dbReference type="ARBA" id="ARBA00023065"/>
    </source>
</evidence>
<proteinExistence type="inferred from homology"/>
<keyword evidence="3" id="KW-0633">Potassium transport</keyword>
<dbReference type="GO" id="GO:0006813">
    <property type="term" value="P:potassium ion transport"/>
    <property type="evidence" value="ECO:0007669"/>
    <property type="project" value="UniProtKB-KW"/>
</dbReference>
<dbReference type="Gene3D" id="1.20.1530.20">
    <property type="match status" value="1"/>
</dbReference>
<evidence type="ECO:0000256" key="8">
    <source>
        <dbReference type="ARBA" id="ARBA00023136"/>
    </source>
</evidence>
<dbReference type="InterPro" id="IPR038770">
    <property type="entry name" value="Na+/solute_symporter_sf"/>
</dbReference>
<reference evidence="14 15" key="1">
    <citation type="submission" date="2021-09" db="EMBL/GenBank/DDBJ databases">
        <title>Genomic insights and catalytic innovation underlie evolution of tropane alkaloids biosynthesis.</title>
        <authorList>
            <person name="Wang Y.-J."/>
            <person name="Tian T."/>
            <person name="Huang J.-P."/>
            <person name="Huang S.-X."/>
        </authorList>
    </citation>
    <scope>NUCLEOTIDE SEQUENCE [LARGE SCALE GENOMIC DNA]</scope>
    <source>
        <strain evidence="14">KIB-2018</strain>
        <tissue evidence="14">Leaf</tissue>
    </source>
</reference>
<feature type="transmembrane region" description="Helical" evidence="10">
    <location>
        <begin position="199"/>
        <end position="220"/>
    </location>
</feature>
<dbReference type="PANTHER" id="PTHR32468">
    <property type="entry name" value="CATION/H + ANTIPORTER"/>
    <property type="match status" value="1"/>
</dbReference>
<protein>
    <recommendedName>
        <fullName evidence="16">Cation/H+ exchanger domain-containing protein</fullName>
    </recommendedName>
</protein>
<evidence type="ECO:0000256" key="4">
    <source>
        <dbReference type="ARBA" id="ARBA00022692"/>
    </source>
</evidence>
<gene>
    <name evidence="14" type="ORF">K2173_016642</name>
</gene>
<feature type="transmembrane region" description="Helical" evidence="10">
    <location>
        <begin position="232"/>
        <end position="250"/>
    </location>
</feature>
<evidence type="ECO:0000313" key="15">
    <source>
        <dbReference type="Proteomes" id="UP001159364"/>
    </source>
</evidence>
<dbReference type="AlphaFoldDB" id="A0AAV8SH36"/>
<feature type="transmembrane region" description="Helical" evidence="10">
    <location>
        <begin position="166"/>
        <end position="187"/>
    </location>
</feature>
<keyword evidence="4 10" id="KW-0812">Transmembrane</keyword>
<organism evidence="14 15">
    <name type="scientific">Erythroxylum novogranatense</name>
    <dbReference type="NCBI Taxonomy" id="1862640"/>
    <lineage>
        <taxon>Eukaryota</taxon>
        <taxon>Viridiplantae</taxon>
        <taxon>Streptophyta</taxon>
        <taxon>Embryophyta</taxon>
        <taxon>Tracheophyta</taxon>
        <taxon>Spermatophyta</taxon>
        <taxon>Magnoliopsida</taxon>
        <taxon>eudicotyledons</taxon>
        <taxon>Gunneridae</taxon>
        <taxon>Pentapetalae</taxon>
        <taxon>rosids</taxon>
        <taxon>fabids</taxon>
        <taxon>Malpighiales</taxon>
        <taxon>Erythroxylaceae</taxon>
        <taxon>Erythroxylum</taxon>
    </lineage>
</organism>
<evidence type="ECO:0000259" key="13">
    <source>
        <dbReference type="Pfam" id="PF23259"/>
    </source>
</evidence>
<dbReference type="GO" id="GO:0015297">
    <property type="term" value="F:antiporter activity"/>
    <property type="evidence" value="ECO:0007669"/>
    <property type="project" value="InterPro"/>
</dbReference>
<evidence type="ECO:0000256" key="3">
    <source>
        <dbReference type="ARBA" id="ARBA00022538"/>
    </source>
</evidence>
<comment type="similarity">
    <text evidence="9">Belongs to the monovalent cation:proton antiporter 2 (CPA2) transporter (TC 2.A.37) family. CHX (TC 2.A.37.4) subfamily.</text>
</comment>
<evidence type="ECO:0000256" key="6">
    <source>
        <dbReference type="ARBA" id="ARBA00022989"/>
    </source>
</evidence>
<keyword evidence="5" id="KW-0630">Potassium</keyword>
<feature type="transmembrane region" description="Helical" evidence="10">
    <location>
        <begin position="102"/>
        <end position="119"/>
    </location>
</feature>
<evidence type="ECO:0000256" key="5">
    <source>
        <dbReference type="ARBA" id="ARBA00022958"/>
    </source>
</evidence>
<dbReference type="InterPro" id="IPR057291">
    <property type="entry name" value="CHX17_2nd"/>
</dbReference>
<accession>A0AAV8SH36</accession>
<dbReference type="GO" id="GO:1902600">
    <property type="term" value="P:proton transmembrane transport"/>
    <property type="evidence" value="ECO:0007669"/>
    <property type="project" value="InterPro"/>
</dbReference>
<keyword evidence="6 10" id="KW-1133">Transmembrane helix</keyword>
<dbReference type="InterPro" id="IPR050794">
    <property type="entry name" value="CPA2_transporter"/>
</dbReference>
<evidence type="ECO:0000313" key="14">
    <source>
        <dbReference type="EMBL" id="KAJ8751434.1"/>
    </source>
</evidence>